<reference evidence="3" key="1">
    <citation type="submission" date="2022-11" db="UniProtKB">
        <authorList>
            <consortium name="WormBaseParasite"/>
        </authorList>
    </citation>
    <scope>IDENTIFICATION</scope>
</reference>
<accession>A0A915IIV8</accession>
<organism evidence="2 3">
    <name type="scientific">Romanomermis culicivorax</name>
    <name type="common">Nematode worm</name>
    <dbReference type="NCBI Taxonomy" id="13658"/>
    <lineage>
        <taxon>Eukaryota</taxon>
        <taxon>Metazoa</taxon>
        <taxon>Ecdysozoa</taxon>
        <taxon>Nematoda</taxon>
        <taxon>Enoplea</taxon>
        <taxon>Dorylaimia</taxon>
        <taxon>Mermithida</taxon>
        <taxon>Mermithoidea</taxon>
        <taxon>Mermithidae</taxon>
        <taxon>Romanomermis</taxon>
    </lineage>
</organism>
<dbReference type="WBParaSite" id="nRc.2.0.1.t13793-RA">
    <property type="protein sequence ID" value="nRc.2.0.1.t13793-RA"/>
    <property type="gene ID" value="nRc.2.0.1.g13793"/>
</dbReference>
<feature type="region of interest" description="Disordered" evidence="1">
    <location>
        <begin position="31"/>
        <end position="67"/>
    </location>
</feature>
<evidence type="ECO:0000313" key="2">
    <source>
        <dbReference type="Proteomes" id="UP000887565"/>
    </source>
</evidence>
<name>A0A915IIV8_ROMCU</name>
<dbReference type="AlphaFoldDB" id="A0A915IIV8"/>
<dbReference type="Proteomes" id="UP000887565">
    <property type="component" value="Unplaced"/>
</dbReference>
<proteinExistence type="predicted"/>
<keyword evidence="2" id="KW-1185">Reference proteome</keyword>
<sequence length="67" mass="7550">FYKSIDNWQLHALPNRSIDVSNSTHLQLKPATPHTIDITPQANMHRKTTGPSTACRRPPAVKKPLNH</sequence>
<evidence type="ECO:0000256" key="1">
    <source>
        <dbReference type="SAM" id="MobiDB-lite"/>
    </source>
</evidence>
<evidence type="ECO:0000313" key="3">
    <source>
        <dbReference type="WBParaSite" id="nRc.2.0.1.t13793-RA"/>
    </source>
</evidence>
<protein>
    <submittedName>
        <fullName evidence="3">Uncharacterized protein</fullName>
    </submittedName>
</protein>